<dbReference type="Gene3D" id="3.40.50.300">
    <property type="entry name" value="P-loop containing nucleotide triphosphate hydrolases"/>
    <property type="match status" value="1"/>
</dbReference>
<dbReference type="RefSeq" id="WP_148073877.1">
    <property type="nucleotide sequence ID" value="NZ_CP042913.1"/>
</dbReference>
<dbReference type="Pfam" id="PF02367">
    <property type="entry name" value="TsaE"/>
    <property type="match status" value="1"/>
</dbReference>
<dbReference type="PANTHER" id="PTHR33540">
    <property type="entry name" value="TRNA THREONYLCARBAMOYLADENOSINE BIOSYNTHESIS PROTEIN TSAE"/>
    <property type="match status" value="1"/>
</dbReference>
<dbReference type="Proteomes" id="UP000323917">
    <property type="component" value="Chromosome"/>
</dbReference>
<gene>
    <name evidence="11" type="primary">tsaE</name>
    <name evidence="11" type="ORF">Pr1d_26500</name>
</gene>
<evidence type="ECO:0000256" key="4">
    <source>
        <dbReference type="ARBA" id="ARBA00022490"/>
    </source>
</evidence>
<dbReference type="EMBL" id="CP042913">
    <property type="protein sequence ID" value="QEG35352.1"/>
    <property type="molecule type" value="Genomic_DNA"/>
</dbReference>
<evidence type="ECO:0000313" key="12">
    <source>
        <dbReference type="Proteomes" id="UP000323917"/>
    </source>
</evidence>
<evidence type="ECO:0000256" key="1">
    <source>
        <dbReference type="ARBA" id="ARBA00004496"/>
    </source>
</evidence>
<dbReference type="GO" id="GO:0005737">
    <property type="term" value="C:cytoplasm"/>
    <property type="evidence" value="ECO:0007669"/>
    <property type="project" value="UniProtKB-SubCell"/>
</dbReference>
<keyword evidence="7" id="KW-0547">Nucleotide-binding</keyword>
<evidence type="ECO:0000256" key="5">
    <source>
        <dbReference type="ARBA" id="ARBA00022694"/>
    </source>
</evidence>
<evidence type="ECO:0000256" key="2">
    <source>
        <dbReference type="ARBA" id="ARBA00007599"/>
    </source>
</evidence>
<keyword evidence="4" id="KW-0963">Cytoplasm</keyword>
<evidence type="ECO:0000313" key="11">
    <source>
        <dbReference type="EMBL" id="QEG35352.1"/>
    </source>
</evidence>
<keyword evidence="6" id="KW-0479">Metal-binding</keyword>
<keyword evidence="9" id="KW-0460">Magnesium</keyword>
<dbReference type="GO" id="GO:0002949">
    <property type="term" value="P:tRNA threonylcarbamoyladenosine modification"/>
    <property type="evidence" value="ECO:0007669"/>
    <property type="project" value="InterPro"/>
</dbReference>
<evidence type="ECO:0000256" key="10">
    <source>
        <dbReference type="ARBA" id="ARBA00032441"/>
    </source>
</evidence>
<dbReference type="OrthoDB" id="9815896at2"/>
<dbReference type="InterPro" id="IPR003442">
    <property type="entry name" value="T6A_TsaE"/>
</dbReference>
<dbReference type="KEGG" id="bgok:Pr1d_26500"/>
<dbReference type="GO" id="GO:0046872">
    <property type="term" value="F:metal ion binding"/>
    <property type="evidence" value="ECO:0007669"/>
    <property type="project" value="UniProtKB-KW"/>
</dbReference>
<dbReference type="SUPFAM" id="SSF52540">
    <property type="entry name" value="P-loop containing nucleoside triphosphate hydrolases"/>
    <property type="match status" value="1"/>
</dbReference>
<organism evidence="11 12">
    <name type="scientific">Bythopirellula goksoeyrii</name>
    <dbReference type="NCBI Taxonomy" id="1400387"/>
    <lineage>
        <taxon>Bacteria</taxon>
        <taxon>Pseudomonadati</taxon>
        <taxon>Planctomycetota</taxon>
        <taxon>Planctomycetia</taxon>
        <taxon>Pirellulales</taxon>
        <taxon>Lacipirellulaceae</taxon>
        <taxon>Bythopirellula</taxon>
    </lineage>
</organism>
<evidence type="ECO:0000256" key="8">
    <source>
        <dbReference type="ARBA" id="ARBA00022840"/>
    </source>
</evidence>
<name>A0A5B9QCY5_9BACT</name>
<protein>
    <recommendedName>
        <fullName evidence="3">tRNA threonylcarbamoyladenosine biosynthesis protein TsaE</fullName>
    </recommendedName>
    <alternativeName>
        <fullName evidence="10">t(6)A37 threonylcarbamoyladenosine biosynthesis protein TsaE</fullName>
    </alternativeName>
</protein>
<dbReference type="AlphaFoldDB" id="A0A5B9QCY5"/>
<dbReference type="GO" id="GO:0005524">
    <property type="term" value="F:ATP binding"/>
    <property type="evidence" value="ECO:0007669"/>
    <property type="project" value="UniProtKB-KW"/>
</dbReference>
<evidence type="ECO:0000256" key="3">
    <source>
        <dbReference type="ARBA" id="ARBA00019010"/>
    </source>
</evidence>
<keyword evidence="12" id="KW-1185">Reference proteome</keyword>
<evidence type="ECO:0000256" key="6">
    <source>
        <dbReference type="ARBA" id="ARBA00022723"/>
    </source>
</evidence>
<dbReference type="PANTHER" id="PTHR33540:SF2">
    <property type="entry name" value="TRNA THREONYLCARBAMOYLADENOSINE BIOSYNTHESIS PROTEIN TSAE"/>
    <property type="match status" value="1"/>
</dbReference>
<accession>A0A5B9QCY5</accession>
<keyword evidence="5" id="KW-0819">tRNA processing</keyword>
<comment type="similarity">
    <text evidence="2">Belongs to the TsaE family.</text>
</comment>
<evidence type="ECO:0000256" key="7">
    <source>
        <dbReference type="ARBA" id="ARBA00022741"/>
    </source>
</evidence>
<dbReference type="InterPro" id="IPR027417">
    <property type="entry name" value="P-loop_NTPase"/>
</dbReference>
<comment type="subcellular location">
    <subcellularLocation>
        <location evidence="1">Cytoplasm</location>
    </subcellularLocation>
</comment>
<sequence length="165" mass="18483">MTEFRFLAQSEADTERLAQQLAEVLPSGCVVALIGTLGAGKTRLVQAVAAGMGVPPDAVTSPTFVLVNEYLGGRVPIYHFDTYRLRDEDEFLELGVEEYFEGNGITFVEWADRFESCLPAERLNVQIEVLGENEREFVVSAKSPNQEMMVHVLRNRLSDKQEELN</sequence>
<reference evidence="11 12" key="1">
    <citation type="submission" date="2019-08" db="EMBL/GenBank/DDBJ databases">
        <title>Deep-cultivation of Planctomycetes and their phenomic and genomic characterization uncovers novel biology.</title>
        <authorList>
            <person name="Wiegand S."/>
            <person name="Jogler M."/>
            <person name="Boedeker C."/>
            <person name="Pinto D."/>
            <person name="Vollmers J."/>
            <person name="Rivas-Marin E."/>
            <person name="Kohn T."/>
            <person name="Peeters S.H."/>
            <person name="Heuer A."/>
            <person name="Rast P."/>
            <person name="Oberbeckmann S."/>
            <person name="Bunk B."/>
            <person name="Jeske O."/>
            <person name="Meyerdierks A."/>
            <person name="Storesund J.E."/>
            <person name="Kallscheuer N."/>
            <person name="Luecker S."/>
            <person name="Lage O.M."/>
            <person name="Pohl T."/>
            <person name="Merkel B.J."/>
            <person name="Hornburger P."/>
            <person name="Mueller R.-W."/>
            <person name="Bruemmer F."/>
            <person name="Labrenz M."/>
            <person name="Spormann A.M."/>
            <person name="Op den Camp H."/>
            <person name="Overmann J."/>
            <person name="Amann R."/>
            <person name="Jetten M.S.M."/>
            <person name="Mascher T."/>
            <person name="Medema M.H."/>
            <person name="Devos D.P."/>
            <person name="Kaster A.-K."/>
            <person name="Ovreas L."/>
            <person name="Rohde M."/>
            <person name="Galperin M.Y."/>
            <person name="Jogler C."/>
        </authorList>
    </citation>
    <scope>NUCLEOTIDE SEQUENCE [LARGE SCALE GENOMIC DNA]</scope>
    <source>
        <strain evidence="11 12">Pr1d</strain>
    </source>
</reference>
<proteinExistence type="inferred from homology"/>
<evidence type="ECO:0000256" key="9">
    <source>
        <dbReference type="ARBA" id="ARBA00022842"/>
    </source>
</evidence>
<dbReference type="NCBIfam" id="TIGR00150">
    <property type="entry name" value="T6A_YjeE"/>
    <property type="match status" value="1"/>
</dbReference>
<keyword evidence="8" id="KW-0067">ATP-binding</keyword>